<organism evidence="1 2">
    <name type="scientific">Candidatus Gottesmanbacteria bacterium RIFCSPLOWO2_01_FULL_49_10</name>
    <dbReference type="NCBI Taxonomy" id="1798396"/>
    <lineage>
        <taxon>Bacteria</taxon>
        <taxon>Candidatus Gottesmaniibacteriota</taxon>
    </lineage>
</organism>
<comment type="caution">
    <text evidence="1">The sequence shown here is derived from an EMBL/GenBank/DDBJ whole genome shotgun (WGS) entry which is preliminary data.</text>
</comment>
<dbReference type="STRING" id="1798396.A2973_03650"/>
<dbReference type="EMBL" id="MFJZ01000056">
    <property type="protein sequence ID" value="OGG29198.1"/>
    <property type="molecule type" value="Genomic_DNA"/>
</dbReference>
<gene>
    <name evidence="1" type="ORF">A2973_03650</name>
</gene>
<reference evidence="1 2" key="1">
    <citation type="journal article" date="2016" name="Nat. Commun.">
        <title>Thousands of microbial genomes shed light on interconnected biogeochemical processes in an aquifer system.</title>
        <authorList>
            <person name="Anantharaman K."/>
            <person name="Brown C.T."/>
            <person name="Hug L.A."/>
            <person name="Sharon I."/>
            <person name="Castelle C.J."/>
            <person name="Probst A.J."/>
            <person name="Thomas B.C."/>
            <person name="Singh A."/>
            <person name="Wilkins M.J."/>
            <person name="Karaoz U."/>
            <person name="Brodie E.L."/>
            <person name="Williams K.H."/>
            <person name="Hubbard S.S."/>
            <person name="Banfield J.F."/>
        </authorList>
    </citation>
    <scope>NUCLEOTIDE SEQUENCE [LARGE SCALE GENOMIC DNA]</scope>
</reference>
<evidence type="ECO:0000313" key="2">
    <source>
        <dbReference type="Proteomes" id="UP000176409"/>
    </source>
</evidence>
<sequence>MKFRSSYMLRLRLRTTDDEDVFLEVMKLRFSFVFQQCEYESPSWLGKCPGEAACVDLAVFV</sequence>
<protein>
    <submittedName>
        <fullName evidence="1">Uncharacterized protein</fullName>
    </submittedName>
</protein>
<evidence type="ECO:0000313" key="1">
    <source>
        <dbReference type="EMBL" id="OGG29198.1"/>
    </source>
</evidence>
<dbReference type="AlphaFoldDB" id="A0A1F6AX41"/>
<accession>A0A1F6AX41</accession>
<dbReference type="Proteomes" id="UP000176409">
    <property type="component" value="Unassembled WGS sequence"/>
</dbReference>
<proteinExistence type="predicted"/>
<name>A0A1F6AX41_9BACT</name>